<sequence>MSEQNNLTLLSFVLPCYRSENTIETVVNEIRTTVKNRNAESKDGRTFDYEIVLVNDCSPDDVWGKIKQLACADKKIKGICLAKNFGQHNALMAGYAEATGDYVISLDDDGQTPASESFKLVDKLEEGFDVVYGYYEHSAQHLFRRFGSWVNKKMAEAIIGQPKTLKTTSFFIMKQFIAKEIVQYPNPFPYISGLVFRATQNLGNVAVSHRHRLQGESGYTIAGLIGLWVNGFTAFSVKPLRAATFIGILCAIIGFAAGLFVIYEKITVAAAPIGYASLLSTLLFVGGMIMFLLGLIGEYVGRVYICINQAPQYVIREKV</sequence>
<keyword evidence="4 8" id="KW-0812">Transmembrane</keyword>
<organism evidence="10 11">
    <name type="scientific">Hallerella succinigenes</name>
    <dbReference type="NCBI Taxonomy" id="1896222"/>
    <lineage>
        <taxon>Bacteria</taxon>
        <taxon>Pseudomonadati</taxon>
        <taxon>Fibrobacterota</taxon>
        <taxon>Fibrobacteria</taxon>
        <taxon>Fibrobacterales</taxon>
        <taxon>Fibrobacteraceae</taxon>
        <taxon>Hallerella</taxon>
    </lineage>
</organism>
<name>A0A2M9A5Y7_9BACT</name>
<proteinExistence type="predicted"/>
<dbReference type="Pfam" id="PF00535">
    <property type="entry name" value="Glycos_transf_2"/>
    <property type="match status" value="1"/>
</dbReference>
<feature type="transmembrane region" description="Helical" evidence="8">
    <location>
        <begin position="275"/>
        <end position="296"/>
    </location>
</feature>
<keyword evidence="7 8" id="KW-0472">Membrane</keyword>
<dbReference type="PANTHER" id="PTHR48090">
    <property type="entry name" value="UNDECAPRENYL-PHOSPHATE 4-DEOXY-4-FORMAMIDO-L-ARABINOSE TRANSFERASE-RELATED"/>
    <property type="match status" value="1"/>
</dbReference>
<evidence type="ECO:0000256" key="3">
    <source>
        <dbReference type="ARBA" id="ARBA00022679"/>
    </source>
</evidence>
<evidence type="ECO:0000313" key="11">
    <source>
        <dbReference type="Proteomes" id="UP000231134"/>
    </source>
</evidence>
<dbReference type="InterPro" id="IPR050256">
    <property type="entry name" value="Glycosyltransferase_2"/>
</dbReference>
<evidence type="ECO:0000256" key="2">
    <source>
        <dbReference type="ARBA" id="ARBA00022676"/>
    </source>
</evidence>
<keyword evidence="6 8" id="KW-1133">Transmembrane helix</keyword>
<evidence type="ECO:0000256" key="5">
    <source>
        <dbReference type="ARBA" id="ARBA00022985"/>
    </source>
</evidence>
<comment type="caution">
    <text evidence="10">The sequence shown here is derived from an EMBL/GenBank/DDBJ whole genome shotgun (WGS) entry which is preliminary data.</text>
</comment>
<dbReference type="EMBL" id="PGEX01000001">
    <property type="protein sequence ID" value="PJJ41131.1"/>
    <property type="molecule type" value="Genomic_DNA"/>
</dbReference>
<evidence type="ECO:0000259" key="9">
    <source>
        <dbReference type="Pfam" id="PF00535"/>
    </source>
</evidence>
<keyword evidence="3 10" id="KW-0808">Transferase</keyword>
<gene>
    <name evidence="10" type="ORF">BGX16_1088</name>
</gene>
<dbReference type="PANTHER" id="PTHR48090:SF3">
    <property type="entry name" value="UNDECAPRENYL-PHOSPHATE 4-DEOXY-4-FORMAMIDO-L-ARABINOSE TRANSFERASE"/>
    <property type="match status" value="1"/>
</dbReference>
<dbReference type="GO" id="GO:0099621">
    <property type="term" value="F:undecaprenyl-phosphate 4-deoxy-4-formamido-L-arabinose transferase activity"/>
    <property type="evidence" value="ECO:0007669"/>
    <property type="project" value="TreeGrafter"/>
</dbReference>
<dbReference type="InterPro" id="IPR029044">
    <property type="entry name" value="Nucleotide-diphossugar_trans"/>
</dbReference>
<evidence type="ECO:0000256" key="7">
    <source>
        <dbReference type="ARBA" id="ARBA00023136"/>
    </source>
</evidence>
<keyword evidence="11" id="KW-1185">Reference proteome</keyword>
<reference evidence="10 11" key="1">
    <citation type="submission" date="2017-11" db="EMBL/GenBank/DDBJ databases">
        <title>Animal gut microbial communities from fecal samples from Wisconsin, USA.</title>
        <authorList>
            <person name="Neumann A."/>
        </authorList>
    </citation>
    <scope>NUCLEOTIDE SEQUENCE [LARGE SCALE GENOMIC DNA]</scope>
    <source>
        <strain evidence="10 11">UWS3</strain>
    </source>
</reference>
<dbReference type="SUPFAM" id="SSF53448">
    <property type="entry name" value="Nucleotide-diphospho-sugar transferases"/>
    <property type="match status" value="1"/>
</dbReference>
<dbReference type="Gene3D" id="3.90.550.10">
    <property type="entry name" value="Spore Coat Polysaccharide Biosynthesis Protein SpsA, Chain A"/>
    <property type="match status" value="1"/>
</dbReference>
<evidence type="ECO:0000313" key="10">
    <source>
        <dbReference type="EMBL" id="PJJ41131.1"/>
    </source>
</evidence>
<dbReference type="GO" id="GO:0009103">
    <property type="term" value="P:lipopolysaccharide biosynthetic process"/>
    <property type="evidence" value="ECO:0007669"/>
    <property type="project" value="UniProtKB-KW"/>
</dbReference>
<feature type="domain" description="Glycosyltransferase 2-like" evidence="9">
    <location>
        <begin position="11"/>
        <end position="181"/>
    </location>
</feature>
<dbReference type="OrthoDB" id="9807778at2"/>
<accession>A0A2M9A5Y7</accession>
<dbReference type="GO" id="GO:0005886">
    <property type="term" value="C:plasma membrane"/>
    <property type="evidence" value="ECO:0007669"/>
    <property type="project" value="TreeGrafter"/>
</dbReference>
<evidence type="ECO:0000256" key="4">
    <source>
        <dbReference type="ARBA" id="ARBA00022692"/>
    </source>
</evidence>
<dbReference type="Proteomes" id="UP000231134">
    <property type="component" value="Unassembled WGS sequence"/>
</dbReference>
<keyword evidence="1" id="KW-1003">Cell membrane</keyword>
<evidence type="ECO:0000256" key="8">
    <source>
        <dbReference type="SAM" id="Phobius"/>
    </source>
</evidence>
<evidence type="ECO:0000256" key="1">
    <source>
        <dbReference type="ARBA" id="ARBA00022475"/>
    </source>
</evidence>
<dbReference type="AlphaFoldDB" id="A0A2M9A5Y7"/>
<evidence type="ECO:0000256" key="6">
    <source>
        <dbReference type="ARBA" id="ARBA00022989"/>
    </source>
</evidence>
<keyword evidence="2" id="KW-0328">Glycosyltransferase</keyword>
<dbReference type="CDD" id="cd04187">
    <property type="entry name" value="DPM1_like_bac"/>
    <property type="match status" value="1"/>
</dbReference>
<keyword evidence="5" id="KW-0448">Lipopolysaccharide biosynthesis</keyword>
<dbReference type="InterPro" id="IPR001173">
    <property type="entry name" value="Glyco_trans_2-like"/>
</dbReference>
<feature type="transmembrane region" description="Helical" evidence="8">
    <location>
        <begin position="217"/>
        <end position="235"/>
    </location>
</feature>
<feature type="transmembrane region" description="Helical" evidence="8">
    <location>
        <begin position="242"/>
        <end position="263"/>
    </location>
</feature>
<protein>
    <submittedName>
        <fullName evidence="10">Undecaprenyl-phosphate 4-deoxy-4-formamido-L-arabinose transferase</fullName>
    </submittedName>
</protein>